<protein>
    <submittedName>
        <fullName evidence="2">Uncharacterized protein</fullName>
    </submittedName>
</protein>
<comment type="caution">
    <text evidence="2">The sequence shown here is derived from an EMBL/GenBank/DDBJ whole genome shotgun (WGS) entry which is preliminary data.</text>
</comment>
<feature type="region of interest" description="Disordered" evidence="1">
    <location>
        <begin position="11"/>
        <end position="52"/>
    </location>
</feature>
<dbReference type="Proteomes" id="UP001446871">
    <property type="component" value="Unassembled WGS sequence"/>
</dbReference>
<evidence type="ECO:0000256" key="1">
    <source>
        <dbReference type="SAM" id="MobiDB-lite"/>
    </source>
</evidence>
<accession>A0ABR1WGS2</accession>
<keyword evidence="3" id="KW-1185">Reference proteome</keyword>
<reference evidence="2 3" key="1">
    <citation type="submission" date="2023-01" db="EMBL/GenBank/DDBJ databases">
        <title>Analysis of 21 Apiospora genomes using comparative genomics revels a genus with tremendous synthesis potential of carbohydrate active enzymes and secondary metabolites.</title>
        <authorList>
            <person name="Sorensen T."/>
        </authorList>
    </citation>
    <scope>NUCLEOTIDE SEQUENCE [LARGE SCALE GENOMIC DNA]</scope>
    <source>
        <strain evidence="2 3">CBS 83171</strain>
    </source>
</reference>
<dbReference type="EMBL" id="JAQQWM010000001">
    <property type="protein sequence ID" value="KAK8082709.1"/>
    <property type="molecule type" value="Genomic_DNA"/>
</dbReference>
<evidence type="ECO:0000313" key="2">
    <source>
        <dbReference type="EMBL" id="KAK8082709.1"/>
    </source>
</evidence>
<organism evidence="2 3">
    <name type="scientific">Apiospora saccharicola</name>
    <dbReference type="NCBI Taxonomy" id="335842"/>
    <lineage>
        <taxon>Eukaryota</taxon>
        <taxon>Fungi</taxon>
        <taxon>Dikarya</taxon>
        <taxon>Ascomycota</taxon>
        <taxon>Pezizomycotina</taxon>
        <taxon>Sordariomycetes</taxon>
        <taxon>Xylariomycetidae</taxon>
        <taxon>Amphisphaeriales</taxon>
        <taxon>Apiosporaceae</taxon>
        <taxon>Apiospora</taxon>
    </lineage>
</organism>
<evidence type="ECO:0000313" key="3">
    <source>
        <dbReference type="Proteomes" id="UP001446871"/>
    </source>
</evidence>
<gene>
    <name evidence="2" type="ORF">PG996_001490</name>
</gene>
<feature type="region of interest" description="Disordered" evidence="1">
    <location>
        <begin position="91"/>
        <end position="112"/>
    </location>
</feature>
<proteinExistence type="predicted"/>
<name>A0ABR1WGS2_9PEZI</name>
<sequence>MAEAVMVLGSTDGPSLACASPPTTTAAVERSAAPGVGDTAGSRGGPVGDVDGDDLAAHDAGVVVGLLDGVLDGLLAGLALNLGAGGRGEAPLGRRDGDVGHGGQLPRRVGQQRHVAKHDLEGAAGVVGEAQVAPLVVGPDPLVLGLRMRAHRRRREGRDARVRVRRGAAVDALGLAGVGPEFRGQVGRGLAHGVGRLRLRLAALGDLDVQNPRSAVRKTEPLPSTWILSCGNMVKGNGSCANYEEAEVTRRLAVSG</sequence>